<feature type="binding site" evidence="6">
    <location>
        <position position="83"/>
    </location>
    <ligand>
        <name>[4Fe-4S] cluster</name>
        <dbReference type="ChEBI" id="CHEBI:49883"/>
        <note>4Fe-4S-S-AdoMet</note>
    </ligand>
</feature>
<dbReference type="GO" id="GO:0051539">
    <property type="term" value="F:4 iron, 4 sulfur cluster binding"/>
    <property type="evidence" value="ECO:0007669"/>
    <property type="project" value="UniProtKB-KW"/>
</dbReference>
<dbReference type="PIRSF" id="PIRSF004869">
    <property type="entry name" value="PflX_prd"/>
    <property type="match status" value="1"/>
</dbReference>
<dbReference type="Proteomes" id="UP000179242">
    <property type="component" value="Unassembled WGS sequence"/>
</dbReference>
<keyword evidence="5 6" id="KW-0411">Iron-sulfur</keyword>
<evidence type="ECO:0000259" key="7">
    <source>
        <dbReference type="PROSITE" id="PS51918"/>
    </source>
</evidence>
<evidence type="ECO:0000256" key="4">
    <source>
        <dbReference type="ARBA" id="ARBA00023004"/>
    </source>
</evidence>
<dbReference type="NCBIfam" id="TIGR04337">
    <property type="entry name" value="AmmeMemoSam_rS"/>
    <property type="match status" value="1"/>
</dbReference>
<dbReference type="SFLD" id="SFLDS00029">
    <property type="entry name" value="Radical_SAM"/>
    <property type="match status" value="1"/>
</dbReference>
<keyword evidence="1" id="KW-0004">4Fe-4S</keyword>
<dbReference type="InterPro" id="IPR058240">
    <property type="entry name" value="rSAM_sf"/>
</dbReference>
<name>A0A1F4U783_UNCSA</name>
<gene>
    <name evidence="8" type="ORF">A2438_00480</name>
</gene>
<accession>A0A1F4U783</accession>
<dbReference type="GO" id="GO:0003824">
    <property type="term" value="F:catalytic activity"/>
    <property type="evidence" value="ECO:0007669"/>
    <property type="project" value="InterPro"/>
</dbReference>
<evidence type="ECO:0000256" key="1">
    <source>
        <dbReference type="ARBA" id="ARBA00022485"/>
    </source>
</evidence>
<dbReference type="InterPro" id="IPR034457">
    <property type="entry name" value="Organic_radical-activating"/>
</dbReference>
<dbReference type="SUPFAM" id="SSF102114">
    <property type="entry name" value="Radical SAM enzymes"/>
    <property type="match status" value="1"/>
</dbReference>
<protein>
    <submittedName>
        <fullName evidence="8">AmmeMemoRadiSam system radical SAM enzyme</fullName>
    </submittedName>
</protein>
<evidence type="ECO:0000256" key="6">
    <source>
        <dbReference type="PIRSR" id="PIRSR004869-50"/>
    </source>
</evidence>
<evidence type="ECO:0000313" key="9">
    <source>
        <dbReference type="Proteomes" id="UP000179242"/>
    </source>
</evidence>
<evidence type="ECO:0000256" key="5">
    <source>
        <dbReference type="ARBA" id="ARBA00023014"/>
    </source>
</evidence>
<dbReference type="PANTHER" id="PTHR30352:SF5">
    <property type="entry name" value="PYRUVATE FORMATE-LYASE 1-ACTIVATING ENZYME"/>
    <property type="match status" value="1"/>
</dbReference>
<sequence>MRKEALFYEKLEDQKVHCLLCPWDCVIANGKNGVCGVRRNEDGILYSLIYGIVSSLALDPIEKKPVYHFQPRTHVMSAGTFGCNMFCGHCQNWRISQERKNFEGNYISPEKFIEVALAENAQGVAWTYNEPTIWFEYTLDCAKLAKENNLYTVYVTNGYINIPPLEMIAPYLDVYRVDIKAYHPETYKKLCKINYPEKVFEAAVHAKNQLKMHVEVITNVVPTLNDSDEELTGIARFIHDKLGEDVPWHVTRFFPCLDFRHLSPTPIETLEKAKKIGLDCGLKYVHIGNV</sequence>
<dbReference type="EMBL" id="MEUJ01000002">
    <property type="protein sequence ID" value="OGC40762.1"/>
    <property type="molecule type" value="Genomic_DNA"/>
</dbReference>
<comment type="caution">
    <text evidence="8">The sequence shown here is derived from an EMBL/GenBank/DDBJ whole genome shotgun (WGS) entry which is preliminary data.</text>
</comment>
<feature type="binding site" evidence="6">
    <location>
        <position position="87"/>
    </location>
    <ligand>
        <name>[4Fe-4S] cluster</name>
        <dbReference type="ChEBI" id="CHEBI:49883"/>
        <note>4Fe-4S-S-AdoMet</note>
    </ligand>
</feature>
<dbReference type="CDD" id="cd01335">
    <property type="entry name" value="Radical_SAM"/>
    <property type="match status" value="1"/>
</dbReference>
<evidence type="ECO:0000313" key="8">
    <source>
        <dbReference type="EMBL" id="OGC40762.1"/>
    </source>
</evidence>
<dbReference type="InterPro" id="IPR013785">
    <property type="entry name" value="Aldolase_TIM"/>
</dbReference>
<keyword evidence="4 6" id="KW-0408">Iron</keyword>
<dbReference type="InterPro" id="IPR027596">
    <property type="entry name" value="AmmeMemoSam_rS"/>
</dbReference>
<dbReference type="PROSITE" id="PS51918">
    <property type="entry name" value="RADICAL_SAM"/>
    <property type="match status" value="1"/>
</dbReference>
<dbReference type="SFLD" id="SFLDG01101">
    <property type="entry name" value="Uncharacterised_Radical_SAM_Su"/>
    <property type="match status" value="1"/>
</dbReference>
<evidence type="ECO:0000256" key="2">
    <source>
        <dbReference type="ARBA" id="ARBA00022691"/>
    </source>
</evidence>
<feature type="domain" description="Radical SAM core" evidence="7">
    <location>
        <begin position="68"/>
        <end position="283"/>
    </location>
</feature>
<keyword evidence="3 6" id="KW-0479">Metal-binding</keyword>
<keyword evidence="2 6" id="KW-0949">S-adenosyl-L-methionine</keyword>
<dbReference type="PANTHER" id="PTHR30352">
    <property type="entry name" value="PYRUVATE FORMATE-LYASE-ACTIVATING ENZYME"/>
    <property type="match status" value="1"/>
</dbReference>
<dbReference type="GO" id="GO:0046872">
    <property type="term" value="F:metal ion binding"/>
    <property type="evidence" value="ECO:0007669"/>
    <property type="project" value="UniProtKB-KW"/>
</dbReference>
<dbReference type="Gene3D" id="3.20.20.70">
    <property type="entry name" value="Aldolase class I"/>
    <property type="match status" value="1"/>
</dbReference>
<reference evidence="8 9" key="1">
    <citation type="journal article" date="2016" name="Nat. Commun.">
        <title>Thousands of microbial genomes shed light on interconnected biogeochemical processes in an aquifer system.</title>
        <authorList>
            <person name="Anantharaman K."/>
            <person name="Brown C.T."/>
            <person name="Hug L.A."/>
            <person name="Sharon I."/>
            <person name="Castelle C.J."/>
            <person name="Probst A.J."/>
            <person name="Thomas B.C."/>
            <person name="Singh A."/>
            <person name="Wilkins M.J."/>
            <person name="Karaoz U."/>
            <person name="Brodie E.L."/>
            <person name="Williams K.H."/>
            <person name="Hubbard S.S."/>
            <person name="Banfield J.F."/>
        </authorList>
    </citation>
    <scope>NUCLEOTIDE SEQUENCE [LARGE SCALE GENOMIC DNA]</scope>
</reference>
<dbReference type="InterPro" id="IPR016431">
    <property type="entry name" value="Pyrv-formate_lyase-activ_prd"/>
</dbReference>
<dbReference type="InterPro" id="IPR007197">
    <property type="entry name" value="rSAM"/>
</dbReference>
<comment type="cofactor">
    <cofactor evidence="6">
        <name>[4Fe-4S] cluster</name>
        <dbReference type="ChEBI" id="CHEBI:49883"/>
    </cofactor>
    <text evidence="6">Binds 1 [4Fe-4S] cluster. The cluster is coordinated with 3 cysteines and an exchangeable S-adenosyl-L-methionine.</text>
</comment>
<proteinExistence type="predicted"/>
<dbReference type="AlphaFoldDB" id="A0A1F4U783"/>
<feature type="binding site" evidence="6">
    <location>
        <position position="90"/>
    </location>
    <ligand>
        <name>[4Fe-4S] cluster</name>
        <dbReference type="ChEBI" id="CHEBI:49883"/>
        <note>4Fe-4S-S-AdoMet</note>
    </ligand>
</feature>
<dbReference type="Pfam" id="PF04055">
    <property type="entry name" value="Radical_SAM"/>
    <property type="match status" value="1"/>
</dbReference>
<organism evidence="8 9">
    <name type="scientific">candidate division WOR-1 bacterium RIFOXYC2_FULL_46_14</name>
    <dbReference type="NCBI Taxonomy" id="1802587"/>
    <lineage>
        <taxon>Bacteria</taxon>
        <taxon>Bacillati</taxon>
        <taxon>Saganbacteria</taxon>
    </lineage>
</organism>
<evidence type="ECO:0000256" key="3">
    <source>
        <dbReference type="ARBA" id="ARBA00022723"/>
    </source>
</evidence>